<feature type="transmembrane region" description="Helical" evidence="1">
    <location>
        <begin position="9"/>
        <end position="27"/>
    </location>
</feature>
<feature type="transmembrane region" description="Helical" evidence="1">
    <location>
        <begin position="112"/>
        <end position="136"/>
    </location>
</feature>
<evidence type="ECO:0000256" key="1">
    <source>
        <dbReference type="SAM" id="Phobius"/>
    </source>
</evidence>
<dbReference type="InterPro" id="IPR027550">
    <property type="entry name" value="MSEP-CTERM"/>
</dbReference>
<dbReference type="InterPro" id="IPR013694">
    <property type="entry name" value="VIT"/>
</dbReference>
<organism evidence="3 4">
    <name type="scientific">Flavobacterium jumunjinense</name>
    <dbReference type="NCBI Taxonomy" id="998845"/>
    <lineage>
        <taxon>Bacteria</taxon>
        <taxon>Pseudomonadati</taxon>
        <taxon>Bacteroidota</taxon>
        <taxon>Flavobacteriia</taxon>
        <taxon>Flavobacteriales</taxon>
        <taxon>Flavobacteriaceae</taxon>
        <taxon>Flavobacterium</taxon>
    </lineage>
</organism>
<comment type="caution">
    <text evidence="3">The sequence shown here is derived from an EMBL/GenBank/DDBJ whole genome shotgun (WGS) entry which is preliminary data.</text>
</comment>
<evidence type="ECO:0000259" key="2">
    <source>
        <dbReference type="PROSITE" id="PS51468"/>
    </source>
</evidence>
<dbReference type="Pfam" id="PF08487">
    <property type="entry name" value="VIT"/>
    <property type="match status" value="1"/>
</dbReference>
<keyword evidence="1" id="KW-0472">Membrane</keyword>
<protein>
    <submittedName>
        <fullName evidence="3">MSEP-CTERM sorting domain-containing protein</fullName>
    </submittedName>
</protein>
<proteinExistence type="predicted"/>
<name>A0ABV5GLV7_9FLAO</name>
<feature type="transmembrane region" description="Helical" evidence="1">
    <location>
        <begin position="257"/>
        <end position="275"/>
    </location>
</feature>
<feature type="transmembrane region" description="Helical" evidence="1">
    <location>
        <begin position="352"/>
        <end position="372"/>
    </location>
</feature>
<feature type="transmembrane region" description="Helical" evidence="1">
    <location>
        <begin position="216"/>
        <end position="237"/>
    </location>
</feature>
<sequence length="930" mass="107973">MKNLLNPKWILFLNSIPLLILSFILYNDYSIIKSLLDEETHSLWFQFSSALTLLFVGNLAFAIYHYIKKIELNYNYAIYSSIFYLVYLYCYFQHLNEIVPSTIPDWMISGNLFLHMGTFIMPTLIHSILIFTLIFTKDIDKASALKNFLALIAIPIITYLTSQIGLPILHQIDTNFSIHFIIIAFILTTFLFLFFLIRLFYILILKKGNAWKKYQLAWKIPVCILFPILGLLINNGVSSFSQLFVNTNGIFGNFSSPWFYLFALVNGVLLCLPKFKNYRLELLLFALKTILFTYIVYFFFVFLPYLPFALLAIIALGTGFLMLTPIMIFVIQSIQLYNDFNGLTSQFSKKTLLIIAVVAFSVLPATITFSYIQDKSVIKEALEYVYNPDFEKEYKIDIHSLENTLFSIKASKKSKDAFVFGENLPYLNTYFNWLVLDNLTLSDTKLNYIERIFFGEKNKSREFLNRSTTKDNVTITKANSNSVYNEKQHAWKSTIDLEITNHDRDLSEYATKINLPEGCYISDYYLYVGDKKEYGLLTEKKSALWVFNNIRNENKDPGLLYYLNKNTIAFKVFPFAINETRKTGIEILHKEPISLTIDDENFTLGDSLQRNNNLETKNAFYVTATAKKNLQKVIRKPYYHFVVDASIDISNKATIYTDIIEDIIEKQPLEHKSKISLINSYTETFDYNSNWKKNNTKNTFKNGFYLDRAIKNILFETYKKQSIETYPIIVVLSNNLNKAIIENNFSNYTSNYYESELFYTINADYEITSHSLVNNPLETVNKVSSIPSKNTISCLKYEQNGQTYLLKDNNQLSVLPNATIDFDNASNKNWENGIKMQTQYLHSIFHPKEYQKEWIELIRASFASHIMNPYTSFIVVENEAQKAALLSKQQKVLSGNKALDLDEETPQMSEPSLLLLLAIVLLFFYYKKIH</sequence>
<keyword evidence="4" id="KW-1185">Reference proteome</keyword>
<accession>A0ABV5GLV7</accession>
<keyword evidence="1" id="KW-1133">Transmembrane helix</keyword>
<feature type="transmembrane region" description="Helical" evidence="1">
    <location>
        <begin position="148"/>
        <end position="170"/>
    </location>
</feature>
<keyword evidence="1" id="KW-0812">Transmembrane</keyword>
<feature type="transmembrane region" description="Helical" evidence="1">
    <location>
        <begin position="74"/>
        <end position="92"/>
    </location>
</feature>
<feature type="transmembrane region" description="Helical" evidence="1">
    <location>
        <begin position="176"/>
        <end position="204"/>
    </location>
</feature>
<feature type="transmembrane region" description="Helical" evidence="1">
    <location>
        <begin position="308"/>
        <end position="331"/>
    </location>
</feature>
<evidence type="ECO:0000313" key="3">
    <source>
        <dbReference type="EMBL" id="MFB9096318.1"/>
    </source>
</evidence>
<dbReference type="RefSeq" id="WP_236455443.1">
    <property type="nucleotide sequence ID" value="NZ_CBCSGE010000022.1"/>
</dbReference>
<feature type="transmembrane region" description="Helical" evidence="1">
    <location>
        <begin position="47"/>
        <end position="67"/>
    </location>
</feature>
<dbReference type="Proteomes" id="UP001589607">
    <property type="component" value="Unassembled WGS sequence"/>
</dbReference>
<feature type="domain" description="VIT" evidence="2">
    <location>
        <begin position="459"/>
        <end position="589"/>
    </location>
</feature>
<gene>
    <name evidence="3" type="ORF">ACFFVF_07310</name>
</gene>
<dbReference type="EMBL" id="JBHMEY010000015">
    <property type="protein sequence ID" value="MFB9096318.1"/>
    <property type="molecule type" value="Genomic_DNA"/>
</dbReference>
<dbReference type="NCBIfam" id="TIGR04286">
    <property type="entry name" value="MSEP-CTERM"/>
    <property type="match status" value="1"/>
</dbReference>
<reference evidence="3 4" key="1">
    <citation type="submission" date="2024-09" db="EMBL/GenBank/DDBJ databases">
        <authorList>
            <person name="Sun Q."/>
            <person name="Mori K."/>
        </authorList>
    </citation>
    <scope>NUCLEOTIDE SEQUENCE [LARGE SCALE GENOMIC DNA]</scope>
    <source>
        <strain evidence="3 4">CECT 7955</strain>
    </source>
</reference>
<dbReference type="PROSITE" id="PS51468">
    <property type="entry name" value="VIT"/>
    <property type="match status" value="1"/>
</dbReference>
<feature type="transmembrane region" description="Helical" evidence="1">
    <location>
        <begin position="282"/>
        <end position="302"/>
    </location>
</feature>
<evidence type="ECO:0000313" key="4">
    <source>
        <dbReference type="Proteomes" id="UP001589607"/>
    </source>
</evidence>